<proteinExistence type="predicted"/>
<reference evidence="2 3" key="1">
    <citation type="journal article" date="2024" name="J Genomics">
        <title>Draft genome sequencing and assembly of Favolaschia claudopus CIRM-BRFM 2984 isolated from oak limbs.</title>
        <authorList>
            <person name="Navarro D."/>
            <person name="Drula E."/>
            <person name="Chaduli D."/>
            <person name="Cazenave R."/>
            <person name="Ahrendt S."/>
            <person name="Wang J."/>
            <person name="Lipzen A."/>
            <person name="Daum C."/>
            <person name="Barry K."/>
            <person name="Grigoriev I.V."/>
            <person name="Favel A."/>
            <person name="Rosso M.N."/>
            <person name="Martin F."/>
        </authorList>
    </citation>
    <scope>NUCLEOTIDE SEQUENCE [LARGE SCALE GENOMIC DNA]</scope>
    <source>
        <strain evidence="2 3">CIRM-BRFM 2984</strain>
    </source>
</reference>
<accession>A0AAW0CY36</accession>
<evidence type="ECO:0000313" key="3">
    <source>
        <dbReference type="Proteomes" id="UP001362999"/>
    </source>
</evidence>
<feature type="compositionally biased region" description="Low complexity" evidence="1">
    <location>
        <begin position="257"/>
        <end position="286"/>
    </location>
</feature>
<feature type="region of interest" description="Disordered" evidence="1">
    <location>
        <begin position="243"/>
        <end position="309"/>
    </location>
</feature>
<comment type="caution">
    <text evidence="2">The sequence shown here is derived from an EMBL/GenBank/DDBJ whole genome shotgun (WGS) entry which is preliminary data.</text>
</comment>
<keyword evidence="3" id="KW-1185">Reference proteome</keyword>
<sequence>MCTRKLPTLRSGLLTEMARAAALANDPDVPDVGPPLKALYAFTTDEVEACVTTPEIYEALKPACLVLTSAVAFERARRAKTLPADDRPHPPGSNLADHLRRHIDYIRTIVSPEFKNDRWVKWSAMRMAEMIGSGKPFSTHVHDAFFITMESQDLQQIGDKRPSTEPEYRAPRPVPSAPRAHRPDSYQPSQRPTFFAPTNPSNAPWHAAPYPQGNFPATSMPAPMPPSFAPPFAPNFMPPANTSYWYGTQQPAPPQFPQAHQQQMPQRQVQHQQPQMQHQQPQPQHVSALGPNSIAVPAGHGQYSFQPKRDAPPPVCTGLSCLPYLQGLYGPPLTATATTSLRARSKTPPVSFILSSPNDPSRRICVYHNIYGTCHGHKGDQLHVLQHLRLLGA</sequence>
<dbReference type="AlphaFoldDB" id="A0AAW0CY36"/>
<feature type="region of interest" description="Disordered" evidence="1">
    <location>
        <begin position="154"/>
        <end position="200"/>
    </location>
</feature>
<feature type="compositionally biased region" description="Basic and acidic residues" evidence="1">
    <location>
        <begin position="158"/>
        <end position="170"/>
    </location>
</feature>
<feature type="compositionally biased region" description="Polar residues" evidence="1">
    <location>
        <begin position="186"/>
        <end position="200"/>
    </location>
</feature>
<organism evidence="2 3">
    <name type="scientific">Favolaschia claudopus</name>
    <dbReference type="NCBI Taxonomy" id="2862362"/>
    <lineage>
        <taxon>Eukaryota</taxon>
        <taxon>Fungi</taxon>
        <taxon>Dikarya</taxon>
        <taxon>Basidiomycota</taxon>
        <taxon>Agaricomycotina</taxon>
        <taxon>Agaricomycetes</taxon>
        <taxon>Agaricomycetidae</taxon>
        <taxon>Agaricales</taxon>
        <taxon>Marasmiineae</taxon>
        <taxon>Mycenaceae</taxon>
        <taxon>Favolaschia</taxon>
    </lineage>
</organism>
<gene>
    <name evidence="2" type="ORF">R3P38DRAFT_2767126</name>
</gene>
<name>A0AAW0CY36_9AGAR</name>
<evidence type="ECO:0000256" key="1">
    <source>
        <dbReference type="SAM" id="MobiDB-lite"/>
    </source>
</evidence>
<protein>
    <submittedName>
        <fullName evidence="2">Uncharacterized protein</fullName>
    </submittedName>
</protein>
<dbReference type="EMBL" id="JAWWNJ010000012">
    <property type="protein sequence ID" value="KAK7043481.1"/>
    <property type="molecule type" value="Genomic_DNA"/>
</dbReference>
<evidence type="ECO:0000313" key="2">
    <source>
        <dbReference type="EMBL" id="KAK7043481.1"/>
    </source>
</evidence>
<dbReference type="Proteomes" id="UP001362999">
    <property type="component" value="Unassembled WGS sequence"/>
</dbReference>